<dbReference type="InterPro" id="IPR054545">
    <property type="entry name" value="ApeI-like"/>
</dbReference>
<organism evidence="4 5">
    <name type="scientific">Piscinibacter gummiphilus</name>
    <dbReference type="NCBI Taxonomy" id="946333"/>
    <lineage>
        <taxon>Bacteria</taxon>
        <taxon>Pseudomonadati</taxon>
        <taxon>Pseudomonadota</taxon>
        <taxon>Betaproteobacteria</taxon>
        <taxon>Burkholderiales</taxon>
        <taxon>Sphaerotilaceae</taxon>
        <taxon>Piscinibacter</taxon>
    </lineage>
</organism>
<evidence type="ECO:0000313" key="4">
    <source>
        <dbReference type="EMBL" id="ARN23057.1"/>
    </source>
</evidence>
<dbReference type="SUPFAM" id="SSF56801">
    <property type="entry name" value="Acetyl-CoA synthetase-like"/>
    <property type="match status" value="1"/>
</dbReference>
<dbReference type="Pfam" id="PF00501">
    <property type="entry name" value="AMP-binding"/>
    <property type="match status" value="1"/>
</dbReference>
<evidence type="ECO:0000259" key="2">
    <source>
        <dbReference type="Pfam" id="PF00501"/>
    </source>
</evidence>
<dbReference type="Gene3D" id="3.40.50.12780">
    <property type="entry name" value="N-terminal domain of ligase-like"/>
    <property type="match status" value="1"/>
</dbReference>
<dbReference type="InterPro" id="IPR045851">
    <property type="entry name" value="AMP-bd_C_sf"/>
</dbReference>
<dbReference type="STRING" id="946333.A4W93_25840"/>
<proteinExistence type="inferred from homology"/>
<reference evidence="4 5" key="1">
    <citation type="submission" date="2016-04" db="EMBL/GenBank/DDBJ databases">
        <title>Complete genome sequence of natural rubber-degrading, novel Gram-negative bacterium, Rhizobacter gummiphilus strain NS21.</title>
        <authorList>
            <person name="Tabata M."/>
            <person name="Kasai D."/>
            <person name="Fukuda M."/>
        </authorList>
    </citation>
    <scope>NUCLEOTIDE SEQUENCE [LARGE SCALE GENOMIC DNA]</scope>
    <source>
        <strain evidence="4 5">NS21</strain>
    </source>
</reference>
<dbReference type="RefSeq" id="WP_085753371.1">
    <property type="nucleotide sequence ID" value="NZ_BSPR01000015.1"/>
</dbReference>
<dbReference type="Gene3D" id="3.30.300.30">
    <property type="match status" value="1"/>
</dbReference>
<name>A0A1W6LFT1_9BURK</name>
<feature type="domain" description="AMP-dependent synthetase/ligase" evidence="2">
    <location>
        <begin position="117"/>
        <end position="293"/>
    </location>
</feature>
<dbReference type="KEGG" id="rgu:A4W93_25840"/>
<evidence type="ECO:0000259" key="3">
    <source>
        <dbReference type="Pfam" id="PF22818"/>
    </source>
</evidence>
<comment type="similarity">
    <text evidence="1">Belongs to the ATP-dependent AMP-binding enzyme family.</text>
</comment>
<dbReference type="InterPro" id="IPR042099">
    <property type="entry name" value="ANL_N_sf"/>
</dbReference>
<evidence type="ECO:0000256" key="1">
    <source>
        <dbReference type="ARBA" id="ARBA00006432"/>
    </source>
</evidence>
<dbReference type="InterPro" id="IPR029069">
    <property type="entry name" value="HotDog_dom_sf"/>
</dbReference>
<accession>A0A1W6LFT1</accession>
<sequence>MAEWLPLTEVASAPGFGARPVARVDGVVRDRTRFLAEVAAWRAAFEAVAGPRVALYFDDTWTFACALYGAWHAGKHVSLPGDTQPATLQRVLPGVDACAGELPGAIGPREGAAVTPLAALDAQRTGLVVHTSGSSGEPVEIAKSLAQLDAEMDTLQAAFGAQLAARDGAEVFATVSHQHIYGLLFHALWPLASGRVLVAHRLQYPEEMAAQLGGTSVLVTSPAHLKRLPDTLDWSAARAGLLAVFSSGGPLPPEAAATTLDLLGHSPTEVYGSSETGGIAWRRRAEHGDRWTPLPGIDWRAGDEGQLSVRSRHLPDGAWFETADRVAADGDGFVLRGRADRIVKIEEKRVSLTAMEQALLAGGDLAEARVIELPGDTGPRLAVVGVPTPAGSARLAEGKRVLNERLRAQLLQVVERVVLPRRFRYLDRLPANAQGKTPLATLQALFRPVRPEPEWLERGELKAIARLPIDPELLVFDGHFPAVPILPGVAQLDWAVGFARECFAIPPRFLRLDVLKFQSPVRPGMLLTLTLTWRPETGSLAFTYTSDAGPHASGAVVFGAADA</sequence>
<gene>
    <name evidence="4" type="ORF">A4W93_25840</name>
</gene>
<dbReference type="SUPFAM" id="SSF54637">
    <property type="entry name" value="Thioesterase/thiol ester dehydrase-isomerase"/>
    <property type="match status" value="1"/>
</dbReference>
<dbReference type="Pfam" id="PF22818">
    <property type="entry name" value="ApeI-like"/>
    <property type="match status" value="1"/>
</dbReference>
<keyword evidence="5" id="KW-1185">Reference proteome</keyword>
<dbReference type="Gene3D" id="3.10.129.10">
    <property type="entry name" value="Hotdog Thioesterase"/>
    <property type="match status" value="1"/>
</dbReference>
<dbReference type="PANTHER" id="PTHR43201:SF8">
    <property type="entry name" value="ACYL-COA SYNTHETASE FAMILY MEMBER 3"/>
    <property type="match status" value="1"/>
</dbReference>
<dbReference type="OrthoDB" id="9787658at2"/>
<protein>
    <submittedName>
        <fullName evidence="4">Uncharacterized protein</fullName>
    </submittedName>
</protein>
<feature type="domain" description="ApeI dehydratase-like" evidence="3">
    <location>
        <begin position="462"/>
        <end position="554"/>
    </location>
</feature>
<dbReference type="EMBL" id="CP015118">
    <property type="protein sequence ID" value="ARN23057.1"/>
    <property type="molecule type" value="Genomic_DNA"/>
</dbReference>
<dbReference type="GO" id="GO:0031956">
    <property type="term" value="F:medium-chain fatty acid-CoA ligase activity"/>
    <property type="evidence" value="ECO:0007669"/>
    <property type="project" value="TreeGrafter"/>
</dbReference>
<dbReference type="AlphaFoldDB" id="A0A1W6LFT1"/>
<evidence type="ECO:0000313" key="5">
    <source>
        <dbReference type="Proteomes" id="UP000193427"/>
    </source>
</evidence>
<dbReference type="Proteomes" id="UP000193427">
    <property type="component" value="Chromosome"/>
</dbReference>
<dbReference type="GO" id="GO:0006631">
    <property type="term" value="P:fatty acid metabolic process"/>
    <property type="evidence" value="ECO:0007669"/>
    <property type="project" value="TreeGrafter"/>
</dbReference>
<dbReference type="PANTHER" id="PTHR43201">
    <property type="entry name" value="ACYL-COA SYNTHETASE"/>
    <property type="match status" value="1"/>
</dbReference>
<dbReference type="InterPro" id="IPR000873">
    <property type="entry name" value="AMP-dep_synth/lig_dom"/>
</dbReference>